<dbReference type="Gene3D" id="1.40.20.10">
    <property type="entry name" value="CHAD domain"/>
    <property type="match status" value="1"/>
</dbReference>
<feature type="domain" description="CHAD" evidence="1">
    <location>
        <begin position="4"/>
        <end position="69"/>
    </location>
</feature>
<proteinExistence type="predicted"/>
<accession>A0A382Q3S5</accession>
<protein>
    <recommendedName>
        <fullName evidence="1">CHAD domain-containing protein</fullName>
    </recommendedName>
</protein>
<evidence type="ECO:0000313" key="2">
    <source>
        <dbReference type="EMBL" id="SVC80253.1"/>
    </source>
</evidence>
<name>A0A382Q3S5_9ZZZZ</name>
<dbReference type="Pfam" id="PF05235">
    <property type="entry name" value="CHAD"/>
    <property type="match status" value="1"/>
</dbReference>
<gene>
    <name evidence="2" type="ORF">METZ01_LOCUS333107</name>
</gene>
<organism evidence="2">
    <name type="scientific">marine metagenome</name>
    <dbReference type="NCBI Taxonomy" id="408172"/>
    <lineage>
        <taxon>unclassified sequences</taxon>
        <taxon>metagenomes</taxon>
        <taxon>ecological metagenomes</taxon>
    </lineage>
</organism>
<dbReference type="InterPro" id="IPR007899">
    <property type="entry name" value="CHAD_dom"/>
</dbReference>
<dbReference type="InterPro" id="IPR038186">
    <property type="entry name" value="CHAD_dom_sf"/>
</dbReference>
<dbReference type="EMBL" id="UINC01111783">
    <property type="protein sequence ID" value="SVC80253.1"/>
    <property type="molecule type" value="Genomic_DNA"/>
</dbReference>
<reference evidence="2" key="1">
    <citation type="submission" date="2018-05" db="EMBL/GenBank/DDBJ databases">
        <authorList>
            <person name="Lanie J.A."/>
            <person name="Ng W.-L."/>
            <person name="Kazmierczak K.M."/>
            <person name="Andrzejewski T.M."/>
            <person name="Davidsen T.M."/>
            <person name="Wayne K.J."/>
            <person name="Tettelin H."/>
            <person name="Glass J.I."/>
            <person name="Rusch D."/>
            <person name="Podicherti R."/>
            <person name="Tsui H.-C.T."/>
            <person name="Winkler M.E."/>
        </authorList>
    </citation>
    <scope>NUCLEOTIDE SEQUENCE</scope>
</reference>
<dbReference type="PANTHER" id="PTHR39339:SF1">
    <property type="entry name" value="CHAD DOMAIN-CONTAINING PROTEIN"/>
    <property type="match status" value="1"/>
</dbReference>
<dbReference type="AlphaFoldDB" id="A0A382Q3S5"/>
<evidence type="ECO:0000259" key="1">
    <source>
        <dbReference type="Pfam" id="PF05235"/>
    </source>
</evidence>
<sequence length="137" mass="16287">MEEGRRIPDEEAHLAFHELRKTCKKLRYLLEAFRPLYSRNDIQAPVKSLKRFQDLLGLMNDTFVQKEFMQQLSLTEELPEGSRLMAEKFARNYDFQLAESATRFQEVFAEFNDPARHSEWKHLLEQNPLVPEKPQFA</sequence>
<dbReference type="PANTHER" id="PTHR39339">
    <property type="entry name" value="SLR1444 PROTEIN"/>
    <property type="match status" value="1"/>
</dbReference>